<proteinExistence type="predicted"/>
<dbReference type="GeneID" id="33941554"/>
<dbReference type="RefSeq" id="WP_034164952.1">
    <property type="nucleotide sequence ID" value="NZ_CP006665.1"/>
</dbReference>
<organism evidence="1 2">
    <name type="scientific">Edwardsiella anguillarum ET080813</name>
    <dbReference type="NCBI Taxonomy" id="667120"/>
    <lineage>
        <taxon>Bacteria</taxon>
        <taxon>Pseudomonadati</taxon>
        <taxon>Pseudomonadota</taxon>
        <taxon>Gammaproteobacteria</taxon>
        <taxon>Enterobacterales</taxon>
        <taxon>Hafniaceae</taxon>
        <taxon>Edwardsiella</taxon>
    </lineage>
</organism>
<evidence type="ECO:0000313" key="2">
    <source>
        <dbReference type="Proteomes" id="UP000028681"/>
    </source>
</evidence>
<accession>A0A076LZ74</accession>
<dbReference type="Proteomes" id="UP000028681">
    <property type="component" value="Plasmid 1"/>
</dbReference>
<evidence type="ECO:0000313" key="1">
    <source>
        <dbReference type="EMBL" id="AIJ10659.1"/>
    </source>
</evidence>
<keyword evidence="1" id="KW-0614">Plasmid</keyword>
<sequence>MITHTPYTIGKRYDLLGRFRVPGVPGEFEVRFNKERVKRPLLIVVHDKWQQADRREQIAPLMVLQYEADGREKCIEQIDADAVPAGDLNFSNILKSQAVELCRKLVGWNSLGHVAAYN</sequence>
<dbReference type="EMBL" id="CP006665">
    <property type="protein sequence ID" value="AIJ10659.1"/>
    <property type="molecule type" value="Genomic_DNA"/>
</dbReference>
<dbReference type="HOGENOM" id="CLU_2144913_0_0_6"/>
<dbReference type="KEGG" id="ete:ETEE_p1068"/>
<dbReference type="AlphaFoldDB" id="A0A076LZ74"/>
<name>A0A076LZ74_9GAMM</name>
<geneLocation type="plasmid" evidence="1 2">
    <name>1</name>
</geneLocation>
<protein>
    <submittedName>
        <fullName evidence="1">Uncharacterized protein</fullName>
    </submittedName>
</protein>
<reference evidence="1 2" key="1">
    <citation type="journal article" date="2012" name="PLoS ONE">
        <title>Edwardsiella comparative phylogenomics reveal the new intra/inter-species taxonomic relationships, virulence evolution and niche adaptation mechanisms.</title>
        <authorList>
            <person name="Yang M."/>
            <person name="Lv Y."/>
            <person name="Xiao J."/>
            <person name="Wu H."/>
            <person name="Zheng H."/>
            <person name="Liu Q."/>
            <person name="Zhang Y."/>
            <person name="Wang Q."/>
        </authorList>
    </citation>
    <scope>NUCLEOTIDE SEQUENCE [LARGE SCALE GENOMIC DNA]</scope>
    <source>
        <strain evidence="2">080813</strain>
        <plasmid evidence="2">Plasmid 1</plasmid>
    </source>
</reference>
<gene>
    <name evidence="1" type="ORF">ETEE_p1068</name>
</gene>